<organism evidence="2 3">
    <name type="scientific">Extremus antarcticus</name>
    <dbReference type="NCBI Taxonomy" id="702011"/>
    <lineage>
        <taxon>Eukaryota</taxon>
        <taxon>Fungi</taxon>
        <taxon>Dikarya</taxon>
        <taxon>Ascomycota</taxon>
        <taxon>Pezizomycotina</taxon>
        <taxon>Dothideomycetes</taxon>
        <taxon>Dothideomycetidae</taxon>
        <taxon>Mycosphaerellales</taxon>
        <taxon>Extremaceae</taxon>
        <taxon>Extremus</taxon>
    </lineage>
</organism>
<feature type="compositionally biased region" description="Polar residues" evidence="1">
    <location>
        <begin position="240"/>
        <end position="252"/>
    </location>
</feature>
<evidence type="ECO:0000313" key="3">
    <source>
        <dbReference type="Proteomes" id="UP001271007"/>
    </source>
</evidence>
<keyword evidence="3" id="KW-1185">Reference proteome</keyword>
<evidence type="ECO:0000313" key="2">
    <source>
        <dbReference type="EMBL" id="KAK3056577.1"/>
    </source>
</evidence>
<dbReference type="Proteomes" id="UP001271007">
    <property type="component" value="Unassembled WGS sequence"/>
</dbReference>
<gene>
    <name evidence="2" type="ORF">LTR09_002370</name>
</gene>
<accession>A0AAJ0GFL4</accession>
<protein>
    <submittedName>
        <fullName evidence="2">Uncharacterized protein</fullName>
    </submittedName>
</protein>
<sequence>MPQPPALPNFYAPSASMALAVLPSSPLTYGQPSIPTLLPPGPPASKRPKLSLNTANAAPIFGKNATSLRLETLSATSPTSRNTFRNTHEYQKKNVILPAKSKLPPLSTSVQSIAEQISTTVRPEAIDEPDTITSKPFTVVPTSLGTKVESAPLEAPYELSINIKSILTNGPVPRIKRRRTSFSQTRPMFPDAKRVMFRAPLTEDIETTEYTMRHSDIDSILSETSAAGTTVPERDDEESVVSSDEQGNSVSEGQMLKQARRVGAKRDSSDDDSDTCPATPVAGRQKKHRQWRWTLAPVSPASPVKHKLEDENGDA</sequence>
<evidence type="ECO:0000256" key="1">
    <source>
        <dbReference type="SAM" id="MobiDB-lite"/>
    </source>
</evidence>
<reference evidence="2" key="1">
    <citation type="submission" date="2023-04" db="EMBL/GenBank/DDBJ databases">
        <title>Black Yeasts Isolated from many extreme environments.</title>
        <authorList>
            <person name="Coleine C."/>
            <person name="Stajich J.E."/>
            <person name="Selbmann L."/>
        </authorList>
    </citation>
    <scope>NUCLEOTIDE SEQUENCE</scope>
    <source>
        <strain evidence="2">CCFEE 5312</strain>
    </source>
</reference>
<comment type="caution">
    <text evidence="2">The sequence shown here is derived from an EMBL/GenBank/DDBJ whole genome shotgun (WGS) entry which is preliminary data.</text>
</comment>
<proteinExistence type="predicted"/>
<feature type="compositionally biased region" description="Basic and acidic residues" evidence="1">
    <location>
        <begin position="306"/>
        <end position="315"/>
    </location>
</feature>
<dbReference type="EMBL" id="JAWDJX010000005">
    <property type="protein sequence ID" value="KAK3056577.1"/>
    <property type="molecule type" value="Genomic_DNA"/>
</dbReference>
<name>A0AAJ0GFL4_9PEZI</name>
<dbReference type="AlphaFoldDB" id="A0AAJ0GFL4"/>
<feature type="region of interest" description="Disordered" evidence="1">
    <location>
        <begin position="224"/>
        <end position="315"/>
    </location>
</feature>